<dbReference type="Pfam" id="PF10881">
    <property type="entry name" value="DUF2726"/>
    <property type="match status" value="1"/>
</dbReference>
<sequence>MTTRCHELSMTWPGNTGTGARFIGLSETVQAALRLGNLGFVSQYEACVLMVMDTEILLLIGFGGGFYFKAKRARLDADKAELKIARLSQELAGMRETDRRRREESERRKQYYEENDISDARNQIRFIGRVDLYAVRPVNKEAVRVLYALEEWIRVNQPRWRISFEVGMGAFIRTSNSSDERIQKAAFSSCNSKRVDFLLIDPLGQPVLAVEYHGSGHNLSSDAGDRMRVKRLVLERVGIPLVEVPVNAGKADVLHMIDAVFAARSLVGQSVTSPDI</sequence>
<feature type="domain" description="DUF2726" evidence="2">
    <location>
        <begin position="141"/>
        <end position="251"/>
    </location>
</feature>
<dbReference type="InterPro" id="IPR024402">
    <property type="entry name" value="DUF2726"/>
</dbReference>
<feature type="coiled-coil region" evidence="1">
    <location>
        <begin position="70"/>
        <end position="114"/>
    </location>
</feature>
<name>A0ABV8RZS8_9BURK</name>
<dbReference type="RefSeq" id="WP_376813235.1">
    <property type="nucleotide sequence ID" value="NZ_JBHSDY010000006.1"/>
</dbReference>
<protein>
    <submittedName>
        <fullName evidence="3">DUF2726 domain-containing protein</fullName>
    </submittedName>
</protein>
<keyword evidence="4" id="KW-1185">Reference proteome</keyword>
<evidence type="ECO:0000259" key="2">
    <source>
        <dbReference type="Pfam" id="PF10881"/>
    </source>
</evidence>
<dbReference type="EMBL" id="JBHSDY010000006">
    <property type="protein sequence ID" value="MFC4298688.1"/>
    <property type="molecule type" value="Genomic_DNA"/>
</dbReference>
<accession>A0ABV8RZS8</accession>
<comment type="caution">
    <text evidence="3">The sequence shown here is derived from an EMBL/GenBank/DDBJ whole genome shotgun (WGS) entry which is preliminary data.</text>
</comment>
<evidence type="ECO:0000313" key="4">
    <source>
        <dbReference type="Proteomes" id="UP001595756"/>
    </source>
</evidence>
<organism evidence="3 4">
    <name type="scientific">Castellaniella hirudinis</name>
    <dbReference type="NCBI Taxonomy" id="1144617"/>
    <lineage>
        <taxon>Bacteria</taxon>
        <taxon>Pseudomonadati</taxon>
        <taxon>Pseudomonadota</taxon>
        <taxon>Betaproteobacteria</taxon>
        <taxon>Burkholderiales</taxon>
        <taxon>Alcaligenaceae</taxon>
        <taxon>Castellaniella</taxon>
    </lineage>
</organism>
<reference evidence="4" key="1">
    <citation type="journal article" date="2019" name="Int. J. Syst. Evol. Microbiol.">
        <title>The Global Catalogue of Microorganisms (GCM) 10K type strain sequencing project: providing services to taxonomists for standard genome sequencing and annotation.</title>
        <authorList>
            <consortium name="The Broad Institute Genomics Platform"/>
            <consortium name="The Broad Institute Genome Sequencing Center for Infectious Disease"/>
            <person name="Wu L."/>
            <person name="Ma J."/>
        </authorList>
    </citation>
    <scope>NUCLEOTIDE SEQUENCE [LARGE SCALE GENOMIC DNA]</scope>
    <source>
        <strain evidence="4">CGMCC 1.19029</strain>
    </source>
</reference>
<evidence type="ECO:0000313" key="3">
    <source>
        <dbReference type="EMBL" id="MFC4298688.1"/>
    </source>
</evidence>
<proteinExistence type="predicted"/>
<dbReference type="Proteomes" id="UP001595756">
    <property type="component" value="Unassembled WGS sequence"/>
</dbReference>
<gene>
    <name evidence="3" type="ORF">ACFO0J_11605</name>
</gene>
<keyword evidence="1" id="KW-0175">Coiled coil</keyword>
<evidence type="ECO:0000256" key="1">
    <source>
        <dbReference type="SAM" id="Coils"/>
    </source>
</evidence>